<keyword evidence="4" id="KW-1185">Reference proteome</keyword>
<keyword evidence="2" id="KW-0732">Signal</keyword>
<dbReference type="RefSeq" id="WP_377258728.1">
    <property type="nucleotide sequence ID" value="NZ_JBHLUH010000073.1"/>
</dbReference>
<reference evidence="3 4" key="1">
    <citation type="submission" date="2024-09" db="EMBL/GenBank/DDBJ databases">
        <authorList>
            <person name="Sun Q."/>
            <person name="Mori K."/>
        </authorList>
    </citation>
    <scope>NUCLEOTIDE SEQUENCE [LARGE SCALE GENOMIC DNA]</scope>
    <source>
        <strain evidence="3 4">TBRC 3947</strain>
    </source>
</reference>
<evidence type="ECO:0000256" key="2">
    <source>
        <dbReference type="SAM" id="SignalP"/>
    </source>
</evidence>
<feature type="chain" id="PRO_5047184386" evidence="2">
    <location>
        <begin position="37"/>
        <end position="107"/>
    </location>
</feature>
<feature type="region of interest" description="Disordered" evidence="1">
    <location>
        <begin position="67"/>
        <end position="107"/>
    </location>
</feature>
<dbReference type="EMBL" id="JBHLUH010000073">
    <property type="protein sequence ID" value="MFC0532515.1"/>
    <property type="molecule type" value="Genomic_DNA"/>
</dbReference>
<comment type="caution">
    <text evidence="3">The sequence shown here is derived from an EMBL/GenBank/DDBJ whole genome shotgun (WGS) entry which is preliminary data.</text>
</comment>
<dbReference type="Proteomes" id="UP001589867">
    <property type="component" value="Unassembled WGS sequence"/>
</dbReference>
<evidence type="ECO:0000256" key="1">
    <source>
        <dbReference type="SAM" id="MobiDB-lite"/>
    </source>
</evidence>
<feature type="compositionally biased region" description="Basic and acidic residues" evidence="1">
    <location>
        <begin position="87"/>
        <end position="100"/>
    </location>
</feature>
<feature type="compositionally biased region" description="Low complexity" evidence="1">
    <location>
        <begin position="67"/>
        <end position="86"/>
    </location>
</feature>
<sequence length="107" mass="10586">MSDVAPARRERGRLRGRLAMGLALLAVLAVPGSAHAATPPQVSAPVSAGVEVAGSVERDAPAVAPAAPAPVAAEPAPAPVPVSAERVAVESADRSARGERAPPQPAH</sequence>
<organism evidence="3 4">
    <name type="scientific">Phytohabitans kaempferiae</name>
    <dbReference type="NCBI Taxonomy" id="1620943"/>
    <lineage>
        <taxon>Bacteria</taxon>
        <taxon>Bacillati</taxon>
        <taxon>Actinomycetota</taxon>
        <taxon>Actinomycetes</taxon>
        <taxon>Micromonosporales</taxon>
        <taxon>Micromonosporaceae</taxon>
    </lineage>
</organism>
<protein>
    <submittedName>
        <fullName evidence="3">Uncharacterized protein</fullName>
    </submittedName>
</protein>
<gene>
    <name evidence="3" type="ORF">ACFFIA_33315</name>
</gene>
<proteinExistence type="predicted"/>
<name>A0ABV6MCT6_9ACTN</name>
<evidence type="ECO:0000313" key="3">
    <source>
        <dbReference type="EMBL" id="MFC0532515.1"/>
    </source>
</evidence>
<evidence type="ECO:0000313" key="4">
    <source>
        <dbReference type="Proteomes" id="UP001589867"/>
    </source>
</evidence>
<feature type="signal peptide" evidence="2">
    <location>
        <begin position="1"/>
        <end position="36"/>
    </location>
</feature>
<accession>A0ABV6MCT6</accession>